<keyword evidence="2" id="KW-1185">Reference proteome</keyword>
<dbReference type="EMBL" id="CM042029">
    <property type="protein sequence ID" value="KAI3794357.1"/>
    <property type="molecule type" value="Genomic_DNA"/>
</dbReference>
<dbReference type="Proteomes" id="UP001056120">
    <property type="component" value="Linkage Group LG12"/>
</dbReference>
<gene>
    <name evidence="1" type="ORF">L1987_36987</name>
</gene>
<protein>
    <submittedName>
        <fullName evidence="1">Uncharacterized protein</fullName>
    </submittedName>
</protein>
<evidence type="ECO:0000313" key="1">
    <source>
        <dbReference type="EMBL" id="KAI3794357.1"/>
    </source>
</evidence>
<name>A0ACB9HFK3_9ASTR</name>
<accession>A0ACB9HFK3</accession>
<reference evidence="2" key="1">
    <citation type="journal article" date="2022" name="Mol. Ecol. Resour.">
        <title>The genomes of chicory, endive, great burdock and yacon provide insights into Asteraceae palaeo-polyploidization history and plant inulin production.</title>
        <authorList>
            <person name="Fan W."/>
            <person name="Wang S."/>
            <person name="Wang H."/>
            <person name="Wang A."/>
            <person name="Jiang F."/>
            <person name="Liu H."/>
            <person name="Zhao H."/>
            <person name="Xu D."/>
            <person name="Zhang Y."/>
        </authorList>
    </citation>
    <scope>NUCLEOTIDE SEQUENCE [LARGE SCALE GENOMIC DNA]</scope>
    <source>
        <strain evidence="2">cv. Yunnan</strain>
    </source>
</reference>
<reference evidence="1 2" key="2">
    <citation type="journal article" date="2022" name="Mol. Ecol. Resour.">
        <title>The genomes of chicory, endive, great burdock and yacon provide insights into Asteraceae paleo-polyploidization history and plant inulin production.</title>
        <authorList>
            <person name="Fan W."/>
            <person name="Wang S."/>
            <person name="Wang H."/>
            <person name="Wang A."/>
            <person name="Jiang F."/>
            <person name="Liu H."/>
            <person name="Zhao H."/>
            <person name="Xu D."/>
            <person name="Zhang Y."/>
        </authorList>
    </citation>
    <scope>NUCLEOTIDE SEQUENCE [LARGE SCALE GENOMIC DNA]</scope>
    <source>
        <strain evidence="2">cv. Yunnan</strain>
        <tissue evidence="1">Leaves</tissue>
    </source>
</reference>
<proteinExistence type="predicted"/>
<sequence>MTNPSQQQISIKPWILEVLPFVVVLLIAAHVSALISYGEAPWTKKEAVEPLCFNLCMCWEARYVLEEMSE</sequence>
<organism evidence="1 2">
    <name type="scientific">Smallanthus sonchifolius</name>
    <dbReference type="NCBI Taxonomy" id="185202"/>
    <lineage>
        <taxon>Eukaryota</taxon>
        <taxon>Viridiplantae</taxon>
        <taxon>Streptophyta</taxon>
        <taxon>Embryophyta</taxon>
        <taxon>Tracheophyta</taxon>
        <taxon>Spermatophyta</taxon>
        <taxon>Magnoliopsida</taxon>
        <taxon>eudicotyledons</taxon>
        <taxon>Gunneridae</taxon>
        <taxon>Pentapetalae</taxon>
        <taxon>asterids</taxon>
        <taxon>campanulids</taxon>
        <taxon>Asterales</taxon>
        <taxon>Asteraceae</taxon>
        <taxon>Asteroideae</taxon>
        <taxon>Heliantheae alliance</taxon>
        <taxon>Millerieae</taxon>
        <taxon>Smallanthus</taxon>
    </lineage>
</organism>
<comment type="caution">
    <text evidence="1">The sequence shown here is derived from an EMBL/GenBank/DDBJ whole genome shotgun (WGS) entry which is preliminary data.</text>
</comment>
<evidence type="ECO:0000313" key="2">
    <source>
        <dbReference type="Proteomes" id="UP001056120"/>
    </source>
</evidence>